<dbReference type="PANTHER" id="PTHR26374:SF339">
    <property type="entry name" value="ZINC FINGER PROTEIN ZAT12-LIKE"/>
    <property type="match status" value="1"/>
</dbReference>
<keyword evidence="4" id="KW-0863">Zinc-finger</keyword>
<comment type="subcellular location">
    <subcellularLocation>
        <location evidence="1">Nucleus</location>
    </subcellularLocation>
</comment>
<evidence type="ECO:0000313" key="10">
    <source>
        <dbReference type="EMBL" id="KAK4358823.1"/>
    </source>
</evidence>
<dbReference type="Pfam" id="PF13912">
    <property type="entry name" value="zf-C2H2_6"/>
    <property type="match status" value="1"/>
</dbReference>
<keyword evidence="3" id="KW-0677">Repeat</keyword>
<gene>
    <name evidence="10" type="ORF">RND71_021052</name>
</gene>
<dbReference type="Proteomes" id="UP001291623">
    <property type="component" value="Unassembled WGS sequence"/>
</dbReference>
<dbReference type="InterPro" id="IPR013087">
    <property type="entry name" value="Znf_C2H2_type"/>
</dbReference>
<keyword evidence="7" id="KW-0804">Transcription</keyword>
<feature type="domain" description="C2H2-type" evidence="9">
    <location>
        <begin position="42"/>
        <end position="62"/>
    </location>
</feature>
<evidence type="ECO:0000256" key="5">
    <source>
        <dbReference type="ARBA" id="ARBA00022833"/>
    </source>
</evidence>
<evidence type="ECO:0000313" key="11">
    <source>
        <dbReference type="Proteomes" id="UP001291623"/>
    </source>
</evidence>
<keyword evidence="6" id="KW-0805">Transcription regulation</keyword>
<evidence type="ECO:0000256" key="3">
    <source>
        <dbReference type="ARBA" id="ARBA00022737"/>
    </source>
</evidence>
<keyword evidence="5" id="KW-0862">Zinc</keyword>
<reference evidence="10" key="1">
    <citation type="submission" date="2023-12" db="EMBL/GenBank/DDBJ databases">
        <title>Genome assembly of Anisodus tanguticus.</title>
        <authorList>
            <person name="Wang Y.-J."/>
        </authorList>
    </citation>
    <scope>NUCLEOTIDE SEQUENCE</scope>
    <source>
        <strain evidence="10">KB-2021</strain>
        <tissue evidence="10">Leaf</tissue>
    </source>
</reference>
<dbReference type="AlphaFoldDB" id="A0AAE1V6Y4"/>
<dbReference type="PANTHER" id="PTHR26374">
    <property type="entry name" value="ZINC FINGER PROTEIN ZAT5"/>
    <property type="match status" value="1"/>
</dbReference>
<dbReference type="PROSITE" id="PS00028">
    <property type="entry name" value="ZINC_FINGER_C2H2_1"/>
    <property type="match status" value="1"/>
</dbReference>
<accession>A0AAE1V6Y4</accession>
<keyword evidence="11" id="KW-1185">Reference proteome</keyword>
<dbReference type="EMBL" id="JAVYJV010000011">
    <property type="protein sequence ID" value="KAK4358823.1"/>
    <property type="molecule type" value="Genomic_DNA"/>
</dbReference>
<sequence>MAMKTLKRSKVEEESVEKLAMENCVDIMKRNKLLGRPKLFECKTCKKKIDSFQALGGHRTSHKNTANKLIAAMSITDELLPVKLKKHECSLCG</sequence>
<evidence type="ECO:0000259" key="9">
    <source>
        <dbReference type="PROSITE" id="PS00028"/>
    </source>
</evidence>
<dbReference type="GO" id="GO:0008270">
    <property type="term" value="F:zinc ion binding"/>
    <property type="evidence" value="ECO:0007669"/>
    <property type="project" value="UniProtKB-KW"/>
</dbReference>
<evidence type="ECO:0000256" key="6">
    <source>
        <dbReference type="ARBA" id="ARBA00023015"/>
    </source>
</evidence>
<evidence type="ECO:0000256" key="8">
    <source>
        <dbReference type="ARBA" id="ARBA00023242"/>
    </source>
</evidence>
<evidence type="ECO:0000256" key="4">
    <source>
        <dbReference type="ARBA" id="ARBA00022771"/>
    </source>
</evidence>
<name>A0AAE1V6Y4_9SOLA</name>
<proteinExistence type="predicted"/>
<keyword evidence="8" id="KW-0539">Nucleus</keyword>
<dbReference type="GO" id="GO:0005634">
    <property type="term" value="C:nucleus"/>
    <property type="evidence" value="ECO:0007669"/>
    <property type="project" value="UniProtKB-SubCell"/>
</dbReference>
<organism evidence="10 11">
    <name type="scientific">Anisodus tanguticus</name>
    <dbReference type="NCBI Taxonomy" id="243964"/>
    <lineage>
        <taxon>Eukaryota</taxon>
        <taxon>Viridiplantae</taxon>
        <taxon>Streptophyta</taxon>
        <taxon>Embryophyta</taxon>
        <taxon>Tracheophyta</taxon>
        <taxon>Spermatophyta</taxon>
        <taxon>Magnoliopsida</taxon>
        <taxon>eudicotyledons</taxon>
        <taxon>Gunneridae</taxon>
        <taxon>Pentapetalae</taxon>
        <taxon>asterids</taxon>
        <taxon>lamiids</taxon>
        <taxon>Solanales</taxon>
        <taxon>Solanaceae</taxon>
        <taxon>Solanoideae</taxon>
        <taxon>Hyoscyameae</taxon>
        <taxon>Anisodus</taxon>
    </lineage>
</organism>
<protein>
    <recommendedName>
        <fullName evidence="9">C2H2-type domain-containing protein</fullName>
    </recommendedName>
</protein>
<evidence type="ECO:0000256" key="1">
    <source>
        <dbReference type="ARBA" id="ARBA00004123"/>
    </source>
</evidence>
<comment type="caution">
    <text evidence="10">The sequence shown here is derived from an EMBL/GenBank/DDBJ whole genome shotgun (WGS) entry which is preliminary data.</text>
</comment>
<keyword evidence="2" id="KW-0479">Metal-binding</keyword>
<evidence type="ECO:0000256" key="2">
    <source>
        <dbReference type="ARBA" id="ARBA00022723"/>
    </source>
</evidence>
<evidence type="ECO:0000256" key="7">
    <source>
        <dbReference type="ARBA" id="ARBA00023163"/>
    </source>
</evidence>